<evidence type="ECO:0000313" key="2">
    <source>
        <dbReference type="Proteomes" id="UP001500403"/>
    </source>
</evidence>
<sequence>MTQDTSTAGKHTKTPTGTGLVARAARSIAHWRHAPALHPFGVSCDGVLAVQPSGPAWGEPWLDTPGDYQVRMRWSRAVGLPGRLPDALGLALRVHGAGGPGRSLDLLLTSSGAGRRTRHLPLPRLDALAGPYSTLLSYRIGEHEALLAAHPDMTSPLVPNGLATLRTTLQAGPLTFRLGAAPPGQGWRALGTLTTGPPHDLPAEDTVSYDPYLNHLPRLHPTARFSGLREAAYAASRAGRRAAGRAGS</sequence>
<organism evidence="1 2">
    <name type="scientific">Streptomyces enissocaesilis</name>
    <dbReference type="NCBI Taxonomy" id="332589"/>
    <lineage>
        <taxon>Bacteria</taxon>
        <taxon>Bacillati</taxon>
        <taxon>Actinomycetota</taxon>
        <taxon>Actinomycetes</taxon>
        <taxon>Kitasatosporales</taxon>
        <taxon>Streptomycetaceae</taxon>
        <taxon>Streptomyces</taxon>
        <taxon>Streptomyces rochei group</taxon>
    </lineage>
</organism>
<accession>A0ABN3X9Q0</accession>
<evidence type="ECO:0008006" key="3">
    <source>
        <dbReference type="Google" id="ProtNLM"/>
    </source>
</evidence>
<protein>
    <recommendedName>
        <fullName evidence="3">Phosphodiesterase</fullName>
    </recommendedName>
</protein>
<reference evidence="1 2" key="1">
    <citation type="journal article" date="2019" name="Int. J. Syst. Evol. Microbiol.">
        <title>The Global Catalogue of Microorganisms (GCM) 10K type strain sequencing project: providing services to taxonomists for standard genome sequencing and annotation.</title>
        <authorList>
            <consortium name="The Broad Institute Genomics Platform"/>
            <consortium name="The Broad Institute Genome Sequencing Center for Infectious Disease"/>
            <person name="Wu L."/>
            <person name="Ma J."/>
        </authorList>
    </citation>
    <scope>NUCLEOTIDE SEQUENCE [LARGE SCALE GENOMIC DNA]</scope>
    <source>
        <strain evidence="1 2">JCM 9088</strain>
    </source>
</reference>
<dbReference type="RefSeq" id="WP_344494978.1">
    <property type="nucleotide sequence ID" value="NZ_BAAAUD010000031.1"/>
</dbReference>
<keyword evidence="2" id="KW-1185">Reference proteome</keyword>
<dbReference type="Proteomes" id="UP001500403">
    <property type="component" value="Unassembled WGS sequence"/>
</dbReference>
<gene>
    <name evidence="1" type="ORF">GCM10010446_28410</name>
</gene>
<comment type="caution">
    <text evidence="1">The sequence shown here is derived from an EMBL/GenBank/DDBJ whole genome shotgun (WGS) entry which is preliminary data.</text>
</comment>
<dbReference type="SUPFAM" id="SSF56634">
    <property type="entry name" value="Heme-dependent catalase-like"/>
    <property type="match status" value="1"/>
</dbReference>
<evidence type="ECO:0000313" key="1">
    <source>
        <dbReference type="EMBL" id="GAA2941523.1"/>
    </source>
</evidence>
<dbReference type="InterPro" id="IPR020835">
    <property type="entry name" value="Catalase_sf"/>
</dbReference>
<dbReference type="EMBL" id="BAAAUD010000031">
    <property type="protein sequence ID" value="GAA2941523.1"/>
    <property type="molecule type" value="Genomic_DNA"/>
</dbReference>
<proteinExistence type="predicted"/>
<name>A0ABN3X9Q0_9ACTN</name>